<reference evidence="1" key="1">
    <citation type="journal article" date="2023" name="Mol. Phylogenet. Evol.">
        <title>Genome-scale phylogeny and comparative genomics of the fungal order Sordariales.</title>
        <authorList>
            <person name="Hensen N."/>
            <person name="Bonometti L."/>
            <person name="Westerberg I."/>
            <person name="Brannstrom I.O."/>
            <person name="Guillou S."/>
            <person name="Cros-Aarteil S."/>
            <person name="Calhoun S."/>
            <person name="Haridas S."/>
            <person name="Kuo A."/>
            <person name="Mondo S."/>
            <person name="Pangilinan J."/>
            <person name="Riley R."/>
            <person name="LaButti K."/>
            <person name="Andreopoulos B."/>
            <person name="Lipzen A."/>
            <person name="Chen C."/>
            <person name="Yan M."/>
            <person name="Daum C."/>
            <person name="Ng V."/>
            <person name="Clum A."/>
            <person name="Steindorff A."/>
            <person name="Ohm R.A."/>
            <person name="Martin F."/>
            <person name="Silar P."/>
            <person name="Natvig D.O."/>
            <person name="Lalanne C."/>
            <person name="Gautier V."/>
            <person name="Ament-Velasquez S.L."/>
            <person name="Kruys A."/>
            <person name="Hutchinson M.I."/>
            <person name="Powell A.J."/>
            <person name="Barry K."/>
            <person name="Miller A.N."/>
            <person name="Grigoriev I.V."/>
            <person name="Debuchy R."/>
            <person name="Gladieux P."/>
            <person name="Hiltunen Thoren M."/>
            <person name="Johannesson H."/>
        </authorList>
    </citation>
    <scope>NUCLEOTIDE SEQUENCE</scope>
    <source>
        <strain evidence="1">CBS 757.83</strain>
    </source>
</reference>
<keyword evidence="2" id="KW-1185">Reference proteome</keyword>
<organism evidence="1 2">
    <name type="scientific">Parathielavia hyrcaniae</name>
    <dbReference type="NCBI Taxonomy" id="113614"/>
    <lineage>
        <taxon>Eukaryota</taxon>
        <taxon>Fungi</taxon>
        <taxon>Dikarya</taxon>
        <taxon>Ascomycota</taxon>
        <taxon>Pezizomycotina</taxon>
        <taxon>Sordariomycetes</taxon>
        <taxon>Sordariomycetidae</taxon>
        <taxon>Sordariales</taxon>
        <taxon>Chaetomiaceae</taxon>
        <taxon>Parathielavia</taxon>
    </lineage>
</organism>
<dbReference type="EMBL" id="MU863636">
    <property type="protein sequence ID" value="KAK4101263.1"/>
    <property type="molecule type" value="Genomic_DNA"/>
</dbReference>
<evidence type="ECO:0000313" key="1">
    <source>
        <dbReference type="EMBL" id="KAK4101263.1"/>
    </source>
</evidence>
<evidence type="ECO:0000313" key="2">
    <source>
        <dbReference type="Proteomes" id="UP001305647"/>
    </source>
</evidence>
<sequence>MFIDGKSAELEYAASIVNVCGDQTTYALQCTGGHRYYSDTCNANGPIMTVTGGPSIYGFSTTITSRTGGYDISATAQESCDLQGTTVAVCSATLAGEVDGTTTAVSDTLTLSGTNYHRYDVAITGGAEKTANPAAECTPGGSGASTKAVAMWGVAGAVGVASLLGLW</sequence>
<comment type="caution">
    <text evidence="1">The sequence shown here is derived from an EMBL/GenBank/DDBJ whole genome shotgun (WGS) entry which is preliminary data.</text>
</comment>
<reference evidence="1" key="2">
    <citation type="submission" date="2023-05" db="EMBL/GenBank/DDBJ databases">
        <authorList>
            <consortium name="Lawrence Berkeley National Laboratory"/>
            <person name="Steindorff A."/>
            <person name="Hensen N."/>
            <person name="Bonometti L."/>
            <person name="Westerberg I."/>
            <person name="Brannstrom I.O."/>
            <person name="Guillou S."/>
            <person name="Cros-Aarteil S."/>
            <person name="Calhoun S."/>
            <person name="Haridas S."/>
            <person name="Kuo A."/>
            <person name="Mondo S."/>
            <person name="Pangilinan J."/>
            <person name="Riley R."/>
            <person name="Labutti K."/>
            <person name="Andreopoulos B."/>
            <person name="Lipzen A."/>
            <person name="Chen C."/>
            <person name="Yanf M."/>
            <person name="Daum C."/>
            <person name="Ng V."/>
            <person name="Clum A."/>
            <person name="Ohm R."/>
            <person name="Martin F."/>
            <person name="Silar P."/>
            <person name="Natvig D."/>
            <person name="Lalanne C."/>
            <person name="Gautier V."/>
            <person name="Ament-Velasquez S.L."/>
            <person name="Kruys A."/>
            <person name="Hutchinson M.I."/>
            <person name="Powell A.J."/>
            <person name="Barry K."/>
            <person name="Miller A.N."/>
            <person name="Grigoriev I.V."/>
            <person name="Debuchy R."/>
            <person name="Gladieux P."/>
            <person name="Thoren M.H."/>
            <person name="Johannesson H."/>
        </authorList>
    </citation>
    <scope>NUCLEOTIDE SEQUENCE</scope>
    <source>
        <strain evidence="1">CBS 757.83</strain>
    </source>
</reference>
<accession>A0AAN6T1F7</accession>
<dbReference type="AlphaFoldDB" id="A0AAN6T1F7"/>
<dbReference type="Proteomes" id="UP001305647">
    <property type="component" value="Unassembled WGS sequence"/>
</dbReference>
<gene>
    <name evidence="1" type="ORF">N658DRAFT_426032</name>
</gene>
<name>A0AAN6T1F7_9PEZI</name>
<proteinExistence type="predicted"/>
<protein>
    <submittedName>
        <fullName evidence="1">Uncharacterized protein</fullName>
    </submittedName>
</protein>